<sequence>MAPLPKAGHRSRVWDYFETLSVDSVTCKLCCQVLQKPASSSTSNFNRHLRSRHDLDLTRPHAATPQSPTEHGSGSPEAPTDATPPSGSAQRSRVWRYIQPLSAQAGLCRLCQKVLRTSHSSSSNFTRHLQTQHALDLHRLTDPPLDPPGVGSPIGSELASCASGEIRSPRSWVWRFFAPRSPLVGQCQLCRKTLKNGQSSTSNFARHLRSNHGITEENQYDHPATINHDTSPGRERPDGASLDGAGPRTFRSGVWQYFREISEREFMCTLCDQVLKTTRFSSTSNFSRHLKNKHEIVPASPSPRKEGRQCPEESLVTRFTSHLDEVDPNSESPSSPSRPQRSLVWQYFVSLTAEAAICQLCQSILKTCQSSTSNLIKHLKNLHDIAIINVAIDDSRVSPDENTEGENNVLEGEAKTSLKWPDSSLSTTSPPTVLKLTTVNSPVEAPHTQTEATERKLGVGRMHRSLVWNYFQEVTDRSAVCQLCSQVLRTCNSSTSNFTRHLKRKHDIKITEEVEKDQALLKDWIKDQRPDSESVTKPTWQVEDLMETIFVNKPAEHSPASHETKPMVSIMDDEPEDVWNTHGRAHEESSSESDQSTESDDEANRVKTLKSPVWDYFQQLTSEAAICKVCQTILRTSHSSTSNLLRHLRKQHDIRIEPDPTAAAVGSGDQSRNEVDRSSHSGRRSEVWQYFQSHPSGGLQCNLCHIVLKSGSSKTSNFYRHLRAKHGVVCVRQPLELVVATMTEEET</sequence>
<evidence type="ECO:0000256" key="5">
    <source>
        <dbReference type="SAM" id="MobiDB-lite"/>
    </source>
</evidence>
<feature type="domain" description="BED-type" evidence="6">
    <location>
        <begin position="168"/>
        <end position="219"/>
    </location>
</feature>
<dbReference type="GO" id="GO:1990837">
    <property type="term" value="F:sequence-specific double-stranded DNA binding"/>
    <property type="evidence" value="ECO:0007669"/>
    <property type="project" value="TreeGrafter"/>
</dbReference>
<keyword evidence="3" id="KW-0862">Zinc</keyword>
<organism evidence="7 8">
    <name type="scientific">Tigriopus californicus</name>
    <name type="common">Marine copepod</name>
    <dbReference type="NCBI Taxonomy" id="6832"/>
    <lineage>
        <taxon>Eukaryota</taxon>
        <taxon>Metazoa</taxon>
        <taxon>Ecdysozoa</taxon>
        <taxon>Arthropoda</taxon>
        <taxon>Crustacea</taxon>
        <taxon>Multicrustacea</taxon>
        <taxon>Hexanauplia</taxon>
        <taxon>Copepoda</taxon>
        <taxon>Harpacticoida</taxon>
        <taxon>Harpacticidae</taxon>
        <taxon>Tigriopus</taxon>
    </lineage>
</organism>
<feature type="region of interest" description="Disordered" evidence="5">
    <location>
        <begin position="51"/>
        <end position="91"/>
    </location>
</feature>
<keyword evidence="1" id="KW-0479">Metal-binding</keyword>
<gene>
    <name evidence="7" type="ORF">TCAL_03920</name>
</gene>
<dbReference type="STRING" id="6832.A0A553NFB9"/>
<dbReference type="SUPFAM" id="SSF57667">
    <property type="entry name" value="beta-beta-alpha zinc fingers"/>
    <property type="match status" value="8"/>
</dbReference>
<reference evidence="7 8" key="1">
    <citation type="journal article" date="2018" name="Nat. Ecol. Evol.">
        <title>Genomic signatures of mitonuclear coevolution across populations of Tigriopus californicus.</title>
        <authorList>
            <person name="Barreto F.S."/>
            <person name="Watson E.T."/>
            <person name="Lima T.G."/>
            <person name="Willett C.S."/>
            <person name="Edmands S."/>
            <person name="Li W."/>
            <person name="Burton R.S."/>
        </authorList>
    </citation>
    <scope>NUCLEOTIDE SEQUENCE [LARGE SCALE GENOMIC DNA]</scope>
    <source>
        <strain evidence="7 8">San Diego</strain>
    </source>
</reference>
<comment type="caution">
    <text evidence="7">The sequence shown here is derived from an EMBL/GenBank/DDBJ whole genome shotgun (WGS) entry which is preliminary data.</text>
</comment>
<dbReference type="EMBL" id="VCGU01000458">
    <property type="protein sequence ID" value="TRY64143.1"/>
    <property type="molecule type" value="Genomic_DNA"/>
</dbReference>
<feature type="region of interest" description="Disordered" evidence="5">
    <location>
        <begin position="211"/>
        <end position="247"/>
    </location>
</feature>
<feature type="region of interest" description="Disordered" evidence="5">
    <location>
        <begin position="651"/>
        <end position="681"/>
    </location>
</feature>
<evidence type="ECO:0000256" key="2">
    <source>
        <dbReference type="ARBA" id="ARBA00022771"/>
    </source>
</evidence>
<dbReference type="InterPro" id="IPR013087">
    <property type="entry name" value="Znf_C2H2_type"/>
</dbReference>
<evidence type="ECO:0000259" key="6">
    <source>
        <dbReference type="PROSITE" id="PS50808"/>
    </source>
</evidence>
<feature type="domain" description="BED-type" evidence="6">
    <location>
        <begin position="339"/>
        <end position="390"/>
    </location>
</feature>
<feature type="region of interest" description="Disordered" evidence="5">
    <location>
        <begin position="292"/>
        <end position="312"/>
    </location>
</feature>
<feature type="domain" description="BED-type" evidence="6">
    <location>
        <begin position="608"/>
        <end position="659"/>
    </location>
</feature>
<dbReference type="PANTHER" id="PTHR34396">
    <property type="entry name" value="OS03G0264950 PROTEIN-RELATED"/>
    <property type="match status" value="1"/>
</dbReference>
<feature type="domain" description="BED-type" evidence="6">
    <location>
        <begin position="249"/>
        <end position="301"/>
    </location>
</feature>
<dbReference type="SMART" id="SM00614">
    <property type="entry name" value="ZnF_BED"/>
    <property type="match status" value="8"/>
</dbReference>
<name>A0A553NFB9_TIGCA</name>
<feature type="domain" description="BED-type" evidence="6">
    <location>
        <begin position="8"/>
        <end position="60"/>
    </location>
</feature>
<dbReference type="GO" id="GO:0008270">
    <property type="term" value="F:zinc ion binding"/>
    <property type="evidence" value="ECO:0007669"/>
    <property type="project" value="UniProtKB-KW"/>
</dbReference>
<feature type="compositionally biased region" description="Basic and acidic residues" evidence="5">
    <location>
        <begin position="671"/>
        <end position="681"/>
    </location>
</feature>
<dbReference type="InterPro" id="IPR053031">
    <property type="entry name" value="Cuticle_assoc_protein"/>
</dbReference>
<evidence type="ECO:0000313" key="8">
    <source>
        <dbReference type="Proteomes" id="UP000318571"/>
    </source>
</evidence>
<evidence type="ECO:0000256" key="4">
    <source>
        <dbReference type="PROSITE-ProRule" id="PRU00027"/>
    </source>
</evidence>
<dbReference type="GO" id="GO:0005634">
    <property type="term" value="C:nucleus"/>
    <property type="evidence" value="ECO:0007669"/>
    <property type="project" value="TreeGrafter"/>
</dbReference>
<dbReference type="Proteomes" id="UP000318571">
    <property type="component" value="Chromosome 10"/>
</dbReference>
<proteinExistence type="predicted"/>
<dbReference type="PANTHER" id="PTHR34396:SF25">
    <property type="entry name" value="BOUNDARY ELEMENT ASSOCIATED FACTOR"/>
    <property type="match status" value="1"/>
</dbReference>
<feature type="domain" description="BED-type" evidence="6">
    <location>
        <begin position="462"/>
        <end position="513"/>
    </location>
</feature>
<feature type="domain" description="BED-type" evidence="6">
    <location>
        <begin position="89"/>
        <end position="140"/>
    </location>
</feature>
<dbReference type="GO" id="GO:0006357">
    <property type="term" value="P:regulation of transcription by RNA polymerase II"/>
    <property type="evidence" value="ECO:0007669"/>
    <property type="project" value="TreeGrafter"/>
</dbReference>
<accession>A0A553NFB9</accession>
<dbReference type="PROSITE" id="PS50808">
    <property type="entry name" value="ZF_BED"/>
    <property type="match status" value="8"/>
</dbReference>
<evidence type="ECO:0000256" key="3">
    <source>
        <dbReference type="ARBA" id="ARBA00022833"/>
    </source>
</evidence>
<keyword evidence="8" id="KW-1185">Reference proteome</keyword>
<evidence type="ECO:0000256" key="1">
    <source>
        <dbReference type="ARBA" id="ARBA00022723"/>
    </source>
</evidence>
<dbReference type="InterPro" id="IPR003656">
    <property type="entry name" value="Znf_BED"/>
</dbReference>
<dbReference type="AlphaFoldDB" id="A0A553NFB9"/>
<dbReference type="SMART" id="SM00355">
    <property type="entry name" value="ZnF_C2H2"/>
    <property type="match status" value="8"/>
</dbReference>
<feature type="region of interest" description="Disordered" evidence="5">
    <location>
        <begin position="581"/>
        <end position="605"/>
    </location>
</feature>
<evidence type="ECO:0000313" key="7">
    <source>
        <dbReference type="EMBL" id="TRY64143.1"/>
    </source>
</evidence>
<dbReference type="InterPro" id="IPR036236">
    <property type="entry name" value="Znf_C2H2_sf"/>
</dbReference>
<keyword evidence="2 4" id="KW-0863">Zinc-finger</keyword>
<feature type="domain" description="BED-type" evidence="6">
    <location>
        <begin position="682"/>
        <end position="726"/>
    </location>
</feature>
<protein>
    <recommendedName>
        <fullName evidence="6">BED-type domain-containing protein</fullName>
    </recommendedName>
</protein>
<dbReference type="Pfam" id="PF02892">
    <property type="entry name" value="zf-BED"/>
    <property type="match status" value="8"/>
</dbReference>
<feature type="region of interest" description="Disordered" evidence="5">
    <location>
        <begin position="397"/>
        <end position="431"/>
    </location>
</feature>